<dbReference type="GO" id="GO:0098552">
    <property type="term" value="C:side of membrane"/>
    <property type="evidence" value="ECO:0007669"/>
    <property type="project" value="UniProtKB-KW"/>
</dbReference>
<protein>
    <recommendedName>
        <fullName evidence="10">FAS1 domain-containing protein</fullName>
    </recommendedName>
</protein>
<name>A0A2T7F2P1_9POAL</name>
<keyword evidence="7" id="KW-0449">Lipoprotein</keyword>
<dbReference type="SUPFAM" id="SSF82153">
    <property type="entry name" value="FAS1 domain"/>
    <property type="match status" value="1"/>
</dbReference>
<evidence type="ECO:0000256" key="8">
    <source>
        <dbReference type="SAM" id="MobiDB-lite"/>
    </source>
</evidence>
<feature type="chain" id="PRO_5015667343" description="FAS1 domain-containing protein" evidence="9">
    <location>
        <begin position="30"/>
        <end position="323"/>
    </location>
</feature>
<dbReference type="OrthoDB" id="681021at2759"/>
<feature type="compositionally biased region" description="Pro residues" evidence="8">
    <location>
        <begin position="216"/>
        <end position="243"/>
    </location>
</feature>
<evidence type="ECO:0000256" key="3">
    <source>
        <dbReference type="ARBA" id="ARBA00022475"/>
    </source>
</evidence>
<evidence type="ECO:0000313" key="12">
    <source>
        <dbReference type="Proteomes" id="UP000244336"/>
    </source>
</evidence>
<keyword evidence="3" id="KW-1003">Cell membrane</keyword>
<evidence type="ECO:0000256" key="1">
    <source>
        <dbReference type="ARBA" id="ARBA00004609"/>
    </source>
</evidence>
<comment type="similarity">
    <text evidence="2">Belongs to the fasciclin-like AGP family.</text>
</comment>
<dbReference type="EMBL" id="CM009749">
    <property type="protein sequence ID" value="PUZ74334.1"/>
    <property type="molecule type" value="Genomic_DNA"/>
</dbReference>
<evidence type="ECO:0000256" key="9">
    <source>
        <dbReference type="SAM" id="SignalP"/>
    </source>
</evidence>
<evidence type="ECO:0000256" key="4">
    <source>
        <dbReference type="ARBA" id="ARBA00022622"/>
    </source>
</evidence>
<feature type="domain" description="FAS1" evidence="10">
    <location>
        <begin position="38"/>
        <end position="107"/>
    </location>
</feature>
<keyword evidence="4" id="KW-0336">GPI-anchor</keyword>
<dbReference type="PANTHER" id="PTHR32382">
    <property type="entry name" value="FASCICLIN-LIKE ARABINOGALACTAN PROTEIN"/>
    <property type="match status" value="1"/>
</dbReference>
<dbReference type="Gramene" id="PUZ74334">
    <property type="protein sequence ID" value="PUZ74334"/>
    <property type="gene ID" value="GQ55_1G056500"/>
</dbReference>
<dbReference type="InterPro" id="IPR033254">
    <property type="entry name" value="Plant_FLA"/>
</dbReference>
<evidence type="ECO:0000256" key="6">
    <source>
        <dbReference type="ARBA" id="ARBA00023136"/>
    </source>
</evidence>
<gene>
    <name evidence="11" type="ORF">GQ55_1G056500</name>
</gene>
<evidence type="ECO:0000256" key="5">
    <source>
        <dbReference type="ARBA" id="ARBA00022729"/>
    </source>
</evidence>
<dbReference type="PROSITE" id="PS50213">
    <property type="entry name" value="FAS1"/>
    <property type="match status" value="1"/>
</dbReference>
<evidence type="ECO:0000313" key="11">
    <source>
        <dbReference type="EMBL" id="PUZ74334.1"/>
    </source>
</evidence>
<keyword evidence="6" id="KW-0472">Membrane</keyword>
<dbReference type="Proteomes" id="UP000244336">
    <property type="component" value="Chromosome 1"/>
</dbReference>
<accession>A0A2T7F2P1</accession>
<keyword evidence="5 9" id="KW-0732">Signal</keyword>
<reference evidence="11 12" key="1">
    <citation type="submission" date="2018-04" db="EMBL/GenBank/DDBJ databases">
        <title>WGS assembly of Panicum hallii var. hallii HAL2.</title>
        <authorList>
            <person name="Lovell J."/>
            <person name="Jenkins J."/>
            <person name="Lowry D."/>
            <person name="Mamidi S."/>
            <person name="Sreedasyam A."/>
            <person name="Weng X."/>
            <person name="Barry K."/>
            <person name="Bonette J."/>
            <person name="Campitelli B."/>
            <person name="Daum C."/>
            <person name="Gordon S."/>
            <person name="Gould B."/>
            <person name="Lipzen A."/>
            <person name="MacQueen A."/>
            <person name="Palacio-Mejia J."/>
            <person name="Plott C."/>
            <person name="Shakirov E."/>
            <person name="Shu S."/>
            <person name="Yoshinaga Y."/>
            <person name="Zane M."/>
            <person name="Rokhsar D."/>
            <person name="Grimwood J."/>
            <person name="Schmutz J."/>
            <person name="Juenger T."/>
        </authorList>
    </citation>
    <scope>NUCLEOTIDE SEQUENCE [LARGE SCALE GENOMIC DNA]</scope>
    <source>
        <strain evidence="12">cv. HAL2</strain>
    </source>
</reference>
<evidence type="ECO:0000256" key="2">
    <source>
        <dbReference type="ARBA" id="ARBA00007843"/>
    </source>
</evidence>
<dbReference type="STRING" id="1504633.A0A2T7F2P1"/>
<organism evidence="11 12">
    <name type="scientific">Panicum hallii var. hallii</name>
    <dbReference type="NCBI Taxonomy" id="1504633"/>
    <lineage>
        <taxon>Eukaryota</taxon>
        <taxon>Viridiplantae</taxon>
        <taxon>Streptophyta</taxon>
        <taxon>Embryophyta</taxon>
        <taxon>Tracheophyta</taxon>
        <taxon>Spermatophyta</taxon>
        <taxon>Magnoliopsida</taxon>
        <taxon>Liliopsida</taxon>
        <taxon>Poales</taxon>
        <taxon>Poaceae</taxon>
        <taxon>PACMAD clade</taxon>
        <taxon>Panicoideae</taxon>
        <taxon>Panicodae</taxon>
        <taxon>Paniceae</taxon>
        <taxon>Panicinae</taxon>
        <taxon>Panicum</taxon>
        <taxon>Panicum sect. Panicum</taxon>
    </lineage>
</organism>
<dbReference type="GO" id="GO:0005886">
    <property type="term" value="C:plasma membrane"/>
    <property type="evidence" value="ECO:0007669"/>
    <property type="project" value="UniProtKB-SubCell"/>
</dbReference>
<proteinExistence type="inferred from homology"/>
<dbReference type="InterPro" id="IPR000782">
    <property type="entry name" value="FAS1_domain"/>
</dbReference>
<dbReference type="AlphaFoldDB" id="A0A2T7F2P1"/>
<dbReference type="InterPro" id="IPR036378">
    <property type="entry name" value="FAS1_dom_sf"/>
</dbReference>
<evidence type="ECO:0000256" key="7">
    <source>
        <dbReference type="ARBA" id="ARBA00023288"/>
    </source>
</evidence>
<dbReference type="Pfam" id="PF02469">
    <property type="entry name" value="Fasciclin"/>
    <property type="match status" value="1"/>
</dbReference>
<feature type="region of interest" description="Disordered" evidence="8">
    <location>
        <begin position="204"/>
        <end position="246"/>
    </location>
</feature>
<dbReference type="PANTHER" id="PTHR32382:SF34">
    <property type="entry name" value="FASCICLIN-LIKE ARABINOGALACTAN PROTEIN 3"/>
    <property type="match status" value="1"/>
</dbReference>
<sequence length="323" mass="32899">MPSRMAPCSKLPPLLVTLAVLLPAPRSLGAGFGVGAGTIDVTKVLAGFPEFSTFSSMLTETNVALAISSRDKVTVLAPDNNAVTAAFSGTLRVPRSLLADLLALHVVLDYIDEPRLGALQHDRKGEGSVVTTLLQVLGAPPRGVGFLRIYSGDGGRAMLSSATPGGLGRNATVEKLVTAKPYSVAVLQVSGFVVPPGIRVPRAFPPRTSRHMAAPPRKPAAPAPASAPVPMPVPAPAPGPAPAPSIGSGPLVPSPMKPVPTPNLVDTPAPVPQETQVIPIPSVHGGLAAKVPSAAGRSAASWWSGIAAVAVGMTKTTCLHLHL</sequence>
<feature type="signal peptide" evidence="9">
    <location>
        <begin position="1"/>
        <end position="29"/>
    </location>
</feature>
<comment type="subcellular location">
    <subcellularLocation>
        <location evidence="1">Cell membrane</location>
        <topology evidence="1">Lipid-anchor</topology>
        <topology evidence="1">GPI-anchor</topology>
    </subcellularLocation>
</comment>
<keyword evidence="4" id="KW-0325">Glycoprotein</keyword>
<dbReference type="Gene3D" id="2.30.180.10">
    <property type="entry name" value="FAS1 domain"/>
    <property type="match status" value="1"/>
</dbReference>
<keyword evidence="12" id="KW-1185">Reference proteome</keyword>
<evidence type="ECO:0000259" key="10">
    <source>
        <dbReference type="PROSITE" id="PS50213"/>
    </source>
</evidence>